<dbReference type="EMBL" id="CP086716">
    <property type="protein sequence ID" value="WOO80335.1"/>
    <property type="molecule type" value="Genomic_DNA"/>
</dbReference>
<dbReference type="GeneID" id="87807092"/>
<feature type="region of interest" description="Disordered" evidence="1">
    <location>
        <begin position="247"/>
        <end position="268"/>
    </location>
</feature>
<gene>
    <name evidence="2" type="ORF">LOC62_03G003851</name>
</gene>
<dbReference type="RefSeq" id="XP_062626367.1">
    <property type="nucleotide sequence ID" value="XM_062770383.1"/>
</dbReference>
<keyword evidence="3" id="KW-1185">Reference proteome</keyword>
<name>A0AAF0Y596_9TREE</name>
<evidence type="ECO:0000256" key="1">
    <source>
        <dbReference type="SAM" id="MobiDB-lite"/>
    </source>
</evidence>
<reference evidence="2" key="1">
    <citation type="submission" date="2023-10" db="EMBL/GenBank/DDBJ databases">
        <authorList>
            <person name="Noh H."/>
        </authorList>
    </citation>
    <scope>NUCLEOTIDE SEQUENCE</scope>
    <source>
        <strain evidence="2">DUCC4014</strain>
    </source>
</reference>
<organism evidence="2 3">
    <name type="scientific">Vanrija pseudolonga</name>
    <dbReference type="NCBI Taxonomy" id="143232"/>
    <lineage>
        <taxon>Eukaryota</taxon>
        <taxon>Fungi</taxon>
        <taxon>Dikarya</taxon>
        <taxon>Basidiomycota</taxon>
        <taxon>Agaricomycotina</taxon>
        <taxon>Tremellomycetes</taxon>
        <taxon>Trichosporonales</taxon>
        <taxon>Trichosporonaceae</taxon>
        <taxon>Vanrija</taxon>
    </lineage>
</organism>
<proteinExistence type="predicted"/>
<evidence type="ECO:0000313" key="3">
    <source>
        <dbReference type="Proteomes" id="UP000827549"/>
    </source>
</evidence>
<accession>A0AAF0Y596</accession>
<sequence length="268" mass="29263">MAYAFSKLVGDWERVLLALHDVQTITAANKRAGRQASPDTQARHLAIVAWVSGVAEQAFWSIEHLAQHLDALSRAELTGAIPLSFAPSPEIGDYVLRCSHREPAPPVMNSYAFAVCADVVRRARSRRPDAASDAGLGLLDEEILHPSLARAAAAAFGVLKEMVDERQLGELRRAREAVPKVRRTNFAKRWSEKRPPPTPPALPAHEHALLMALREDAALVALGASPPMVERTAEHAPIYGALMRKAEERDDAPPAPPLKSPSFAFGRY</sequence>
<dbReference type="AlphaFoldDB" id="A0AAF0Y596"/>
<evidence type="ECO:0000313" key="2">
    <source>
        <dbReference type="EMBL" id="WOO80335.1"/>
    </source>
</evidence>
<dbReference type="Proteomes" id="UP000827549">
    <property type="component" value="Chromosome 3"/>
</dbReference>
<protein>
    <submittedName>
        <fullName evidence="2">Uncharacterized protein</fullName>
    </submittedName>
</protein>